<keyword evidence="7" id="KW-1185">Reference proteome</keyword>
<evidence type="ECO:0000313" key="7">
    <source>
        <dbReference type="Proteomes" id="UP001187315"/>
    </source>
</evidence>
<dbReference type="PROSITE" id="PS00678">
    <property type="entry name" value="WD_REPEATS_1"/>
    <property type="match status" value="2"/>
</dbReference>
<protein>
    <recommendedName>
        <fullName evidence="5">EML-like second beta-propeller domain-containing protein</fullName>
    </recommendedName>
</protein>
<feature type="repeat" description="WD" evidence="3">
    <location>
        <begin position="602"/>
        <end position="635"/>
    </location>
</feature>
<dbReference type="InterPro" id="IPR001680">
    <property type="entry name" value="WD40_rpt"/>
</dbReference>
<dbReference type="InterPro" id="IPR052993">
    <property type="entry name" value="CFA-57"/>
</dbReference>
<keyword evidence="1 3" id="KW-0853">WD repeat</keyword>
<dbReference type="PROSITE" id="PS50294">
    <property type="entry name" value="WD_REPEATS_REGION"/>
    <property type="match status" value="3"/>
</dbReference>
<dbReference type="Proteomes" id="UP001187315">
    <property type="component" value="Unassembled WGS sequence"/>
</dbReference>
<evidence type="ECO:0000313" key="6">
    <source>
        <dbReference type="EMBL" id="KAK2846094.1"/>
    </source>
</evidence>
<gene>
    <name evidence="6" type="ORF">Q7C36_010948</name>
</gene>
<feature type="coiled-coil region" evidence="4">
    <location>
        <begin position="661"/>
        <end position="790"/>
    </location>
</feature>
<reference evidence="6" key="1">
    <citation type="submission" date="2023-08" db="EMBL/GenBank/DDBJ databases">
        <title>Pelteobagrus vachellii genome.</title>
        <authorList>
            <person name="Liu H."/>
        </authorList>
    </citation>
    <scope>NUCLEOTIDE SEQUENCE</scope>
    <source>
        <strain evidence="6">PRFRI_2022a</strain>
        <tissue evidence="6">Muscle</tissue>
    </source>
</reference>
<dbReference type="InterPro" id="IPR019775">
    <property type="entry name" value="WD40_repeat_CS"/>
</dbReference>
<evidence type="ECO:0000259" key="5">
    <source>
        <dbReference type="Pfam" id="PF23414"/>
    </source>
</evidence>
<dbReference type="InterPro" id="IPR015943">
    <property type="entry name" value="WD40/YVTN_repeat-like_dom_sf"/>
</dbReference>
<keyword evidence="2" id="KW-0677">Repeat</keyword>
<feature type="coiled-coil region" evidence="4">
    <location>
        <begin position="914"/>
        <end position="960"/>
    </location>
</feature>
<dbReference type="SUPFAM" id="SSF50978">
    <property type="entry name" value="WD40 repeat-like"/>
    <property type="match status" value="2"/>
</dbReference>
<proteinExistence type="predicted"/>
<feature type="domain" description="EML-like second beta-propeller" evidence="5">
    <location>
        <begin position="366"/>
        <end position="635"/>
    </location>
</feature>
<feature type="coiled-coil region" evidence="4">
    <location>
        <begin position="827"/>
        <end position="881"/>
    </location>
</feature>
<sequence>MAKKFQLDPHHIFGLCREVNDNLHFLDDHIIIFPSGKYCVRYNIFHKCSTFIPVAKESKGIQALAMSPNQHYLAVSERSKQGSIIIYDLQTHECTKRQVLTGGKISVGNFVCMAFSSDSKYLLGQTGGPDWTLFYWEWEKNKVNAHEKIMRISSVNQVSFNPMDNTQVCVNGKGVFKTFKLEHGNLNQSIVINTQPDIILCHTWMSEDCIVAGTDTGKLLLLKVKSGRKHELGRPYESQTENTDTGAMASMFPHITAITRYSRGFVCSVGPGLIFLYDKMKEKNSYRKTMEIRIPQDPCLRQSQAEQQEIKSICMSPGEDNLAVTTDQGQIYYANLELDEISKIDEASFQFLFHSFHTGSITDLSVCVSRPLVVTCSKDKSVRIWNFETKSLELYKDFPKEPHCVAFDPHGFAILVGFSDRLCLMSLLVDKLQTVKVFPTVSCTQCVFSHDGNTFAAVSIKVILIYNVRTQKKVELRGHRKEVLSVKWNEDDSRLLSCGMDGAICVWNVLTGVCESYTVQKTCIYRDVIFSTASGNVLAVGSDFKLKEFHNQQILMELASDGVNYTAICMPSSGKAVFVGTVTGSVRVMQYPLQEEEQWTEYQAHSSSITKMVITPGDRFLLTASEDGSLLIWRVTDDLGRNLYIKELKYTGVVLCAKSYLEEKEKSLEEAKHQLAWLKFEQEQMQDMKDRTYTHKLHAIERNYLRQFEKMKAKNEALIAENKRQKALLAEITAKHAKELEDERQTYEQKLCAENESHWKMQQRLTETLKANYEKKLSQQEESHNSAIRKMKRSHQDELLEQQAKFGETQKLLKCSVLKGIDPMEVARELENELDLAQQQVKRFDDLKMELRNRDATIHKLKEELKRMQFVARKIKDLTMEKEAQIKTISEQKSHILTLLAKLEKFNKGQGIDYFTLQKRLAQMRHERDNLKKLDLSKDVKQMQQKIDENKIVIRELKAEAMRNNTMNREIIEDLKKRLTLNDEELTRVRCTNTLVEKMRADIQRGSNFLDQPKMLKDHFIRLQKLYVLKTENVQNLSSCIMLYKQLNSLCTSFIFILAATPPGESLKEALQESVGSVKLRHAEI</sequence>
<evidence type="ECO:0000256" key="3">
    <source>
        <dbReference type="PROSITE-ProRule" id="PRU00221"/>
    </source>
</evidence>
<dbReference type="InterPro" id="IPR036322">
    <property type="entry name" value="WD40_repeat_dom_sf"/>
</dbReference>
<dbReference type="Gene3D" id="2.130.10.10">
    <property type="entry name" value="YVTN repeat-like/Quinoprotein amine dehydrogenase"/>
    <property type="match status" value="2"/>
</dbReference>
<dbReference type="SMART" id="SM00320">
    <property type="entry name" value="WD40"/>
    <property type="match status" value="8"/>
</dbReference>
<evidence type="ECO:0000256" key="2">
    <source>
        <dbReference type="ARBA" id="ARBA00022737"/>
    </source>
</evidence>
<dbReference type="AlphaFoldDB" id="A0AA88SUJ7"/>
<dbReference type="PROSITE" id="PS50082">
    <property type="entry name" value="WD_REPEATS_2"/>
    <property type="match status" value="3"/>
</dbReference>
<dbReference type="InterPro" id="IPR055442">
    <property type="entry name" value="Beta-prop_EML-like_2nd"/>
</dbReference>
<feature type="repeat" description="WD" evidence="3">
    <location>
        <begin position="476"/>
        <end position="509"/>
    </location>
</feature>
<dbReference type="PANTHER" id="PTHR32215:SF0">
    <property type="entry name" value="CILIA- AND FLAGELLA-ASSOCIATED PROTEIN 57"/>
    <property type="match status" value="1"/>
</dbReference>
<accession>A0AA88SUJ7</accession>
<feature type="repeat" description="WD" evidence="3">
    <location>
        <begin position="354"/>
        <end position="395"/>
    </location>
</feature>
<dbReference type="Pfam" id="PF23414">
    <property type="entry name" value="Beta-prop_EML_2"/>
    <property type="match status" value="1"/>
</dbReference>
<comment type="caution">
    <text evidence="6">The sequence shown here is derived from an EMBL/GenBank/DDBJ whole genome shotgun (WGS) entry which is preliminary data.</text>
</comment>
<organism evidence="6 7">
    <name type="scientific">Tachysurus vachellii</name>
    <name type="common">Darkbarbel catfish</name>
    <name type="synonym">Pelteobagrus vachellii</name>
    <dbReference type="NCBI Taxonomy" id="175792"/>
    <lineage>
        <taxon>Eukaryota</taxon>
        <taxon>Metazoa</taxon>
        <taxon>Chordata</taxon>
        <taxon>Craniata</taxon>
        <taxon>Vertebrata</taxon>
        <taxon>Euteleostomi</taxon>
        <taxon>Actinopterygii</taxon>
        <taxon>Neopterygii</taxon>
        <taxon>Teleostei</taxon>
        <taxon>Ostariophysi</taxon>
        <taxon>Siluriformes</taxon>
        <taxon>Bagridae</taxon>
        <taxon>Tachysurus</taxon>
    </lineage>
</organism>
<dbReference type="PANTHER" id="PTHR32215">
    <property type="entry name" value="CILIA- AND FLAGELLA-ASSOCIATED PROTEIN 57"/>
    <property type="match status" value="1"/>
</dbReference>
<keyword evidence="4" id="KW-0175">Coiled coil</keyword>
<dbReference type="EMBL" id="JAVHJS010000010">
    <property type="protein sequence ID" value="KAK2846094.1"/>
    <property type="molecule type" value="Genomic_DNA"/>
</dbReference>
<evidence type="ECO:0000256" key="1">
    <source>
        <dbReference type="ARBA" id="ARBA00022574"/>
    </source>
</evidence>
<evidence type="ECO:0000256" key="4">
    <source>
        <dbReference type="SAM" id="Coils"/>
    </source>
</evidence>
<name>A0AA88SUJ7_TACVA</name>